<dbReference type="PANTHER" id="PTHR30502:SF8">
    <property type="entry name" value="SYNTHASE, PUTATIVE-RELATED"/>
    <property type="match status" value="1"/>
</dbReference>
<evidence type="ECO:0000259" key="4">
    <source>
        <dbReference type="Pfam" id="PF03328"/>
    </source>
</evidence>
<gene>
    <name evidence="5" type="ORF">CYLTODRAFT_166775</name>
</gene>
<keyword evidence="3" id="KW-0812">Transmembrane</keyword>
<keyword evidence="1" id="KW-0479">Metal-binding</keyword>
<name>A0A0D7AZM7_9AGAR</name>
<keyword evidence="3" id="KW-0472">Membrane</keyword>
<keyword evidence="3" id="KW-1133">Transmembrane helix</keyword>
<dbReference type="EMBL" id="KN880755">
    <property type="protein sequence ID" value="KIY62711.1"/>
    <property type="molecule type" value="Genomic_DNA"/>
</dbReference>
<dbReference type="InterPro" id="IPR050251">
    <property type="entry name" value="HpcH-HpaI_aldolase"/>
</dbReference>
<evidence type="ECO:0000256" key="2">
    <source>
        <dbReference type="ARBA" id="ARBA00023239"/>
    </source>
</evidence>
<dbReference type="Gene3D" id="3.20.20.60">
    <property type="entry name" value="Phosphoenolpyruvate-binding domains"/>
    <property type="match status" value="1"/>
</dbReference>
<feature type="transmembrane region" description="Helical" evidence="3">
    <location>
        <begin position="314"/>
        <end position="335"/>
    </location>
</feature>
<dbReference type="InterPro" id="IPR015813">
    <property type="entry name" value="Pyrv/PenolPyrv_kinase-like_dom"/>
</dbReference>
<sequence>MDGYPRSQPHQPLSLRQALRSATKADGALLGTILGLRSLDVAKIIARTNCDWVAIDAEHDPCSAKLLSEMIQTMRTHSQGRIIPVVRIPSHSSEWISWAMDAGAGGIILPHAESVEQVQSVVNASKLPLSARRLSRPFFGHSVDSDQEDGRIQDNVHVGIIPQIESIQGAESAEGMMQIPEVDAIMVDQLELLKDADGSVEKTFEIIRRIEELAAKYNKPLLAVLTDKNDMPAKLRAGYRMVLVSADGYALASATNITIAEFRKMSSVQEEEHQEVPADAIVPVKEEEVQVVERALGPTIEERKVASQILFSRLTLGMLLMVALSFIRAHIISWVY</sequence>
<proteinExistence type="predicted"/>
<reference evidence="5 6" key="1">
    <citation type="journal article" date="2015" name="Fungal Genet. Biol.">
        <title>Evolution of novel wood decay mechanisms in Agaricales revealed by the genome sequences of Fistulina hepatica and Cylindrobasidium torrendii.</title>
        <authorList>
            <person name="Floudas D."/>
            <person name="Held B.W."/>
            <person name="Riley R."/>
            <person name="Nagy L.G."/>
            <person name="Koehler G."/>
            <person name="Ransdell A.S."/>
            <person name="Younus H."/>
            <person name="Chow J."/>
            <person name="Chiniquy J."/>
            <person name="Lipzen A."/>
            <person name="Tritt A."/>
            <person name="Sun H."/>
            <person name="Haridas S."/>
            <person name="LaButti K."/>
            <person name="Ohm R.A."/>
            <person name="Kues U."/>
            <person name="Blanchette R.A."/>
            <person name="Grigoriev I.V."/>
            <person name="Minto R.E."/>
            <person name="Hibbett D.S."/>
        </authorList>
    </citation>
    <scope>NUCLEOTIDE SEQUENCE [LARGE SCALE GENOMIC DNA]</scope>
    <source>
        <strain evidence="5 6">FP15055 ss-10</strain>
    </source>
</reference>
<dbReference type="SUPFAM" id="SSF51621">
    <property type="entry name" value="Phosphoenolpyruvate/pyruvate domain"/>
    <property type="match status" value="1"/>
</dbReference>
<dbReference type="PANTHER" id="PTHR30502">
    <property type="entry name" value="2-KETO-3-DEOXY-L-RHAMNONATE ALDOLASE"/>
    <property type="match status" value="1"/>
</dbReference>
<dbReference type="STRING" id="1314674.A0A0D7AZM7"/>
<dbReference type="AlphaFoldDB" id="A0A0D7AZM7"/>
<keyword evidence="2" id="KW-0456">Lyase</keyword>
<dbReference type="Proteomes" id="UP000054007">
    <property type="component" value="Unassembled WGS sequence"/>
</dbReference>
<feature type="domain" description="HpcH/HpaI aldolase/citrate lyase" evidence="4">
    <location>
        <begin position="38"/>
        <end position="252"/>
    </location>
</feature>
<keyword evidence="5" id="KW-0670">Pyruvate</keyword>
<evidence type="ECO:0000256" key="1">
    <source>
        <dbReference type="ARBA" id="ARBA00022723"/>
    </source>
</evidence>
<protein>
    <submittedName>
        <fullName evidence="5">Phosphoenolpyruvate/pyruvate domain-containing protein</fullName>
    </submittedName>
</protein>
<dbReference type="GO" id="GO:0046872">
    <property type="term" value="F:metal ion binding"/>
    <property type="evidence" value="ECO:0007669"/>
    <property type="project" value="UniProtKB-KW"/>
</dbReference>
<organism evidence="5 6">
    <name type="scientific">Cylindrobasidium torrendii FP15055 ss-10</name>
    <dbReference type="NCBI Taxonomy" id="1314674"/>
    <lineage>
        <taxon>Eukaryota</taxon>
        <taxon>Fungi</taxon>
        <taxon>Dikarya</taxon>
        <taxon>Basidiomycota</taxon>
        <taxon>Agaricomycotina</taxon>
        <taxon>Agaricomycetes</taxon>
        <taxon>Agaricomycetidae</taxon>
        <taxon>Agaricales</taxon>
        <taxon>Marasmiineae</taxon>
        <taxon>Physalacriaceae</taxon>
        <taxon>Cylindrobasidium</taxon>
    </lineage>
</organism>
<accession>A0A0D7AZM7</accession>
<dbReference type="InterPro" id="IPR005000">
    <property type="entry name" value="Aldolase/citrate-lyase_domain"/>
</dbReference>
<dbReference type="InterPro" id="IPR040442">
    <property type="entry name" value="Pyrv_kinase-like_dom_sf"/>
</dbReference>
<dbReference type="GO" id="GO:0016832">
    <property type="term" value="F:aldehyde-lyase activity"/>
    <property type="evidence" value="ECO:0007669"/>
    <property type="project" value="TreeGrafter"/>
</dbReference>
<evidence type="ECO:0000256" key="3">
    <source>
        <dbReference type="SAM" id="Phobius"/>
    </source>
</evidence>
<keyword evidence="6" id="KW-1185">Reference proteome</keyword>
<dbReference type="GO" id="GO:0005737">
    <property type="term" value="C:cytoplasm"/>
    <property type="evidence" value="ECO:0007669"/>
    <property type="project" value="TreeGrafter"/>
</dbReference>
<dbReference type="Pfam" id="PF03328">
    <property type="entry name" value="HpcH_HpaI"/>
    <property type="match status" value="1"/>
</dbReference>
<evidence type="ECO:0000313" key="5">
    <source>
        <dbReference type="EMBL" id="KIY62711.1"/>
    </source>
</evidence>
<dbReference type="OrthoDB" id="1621678at2759"/>
<evidence type="ECO:0000313" key="6">
    <source>
        <dbReference type="Proteomes" id="UP000054007"/>
    </source>
</evidence>